<proteinExistence type="predicted"/>
<gene>
    <name evidence="1" type="ORF">BN1095_6470002</name>
</gene>
<protein>
    <submittedName>
        <fullName evidence="1">Uncharacterized protein</fullName>
    </submittedName>
</protein>
<accession>A0A069AYC9</accession>
<sequence>MQGGIRFTSALNDVYTFLTVYTPRHYQVLLEKFDIFINLLLNPFDNQFLDLKWPNLSTKQLLNLLIYSLISL</sequence>
<dbReference type="AlphaFoldDB" id="A0A069AYC9"/>
<name>A0A069AYC9_CLODI</name>
<dbReference type="EMBL" id="LK933346">
    <property type="protein sequence ID" value="CDT70448.1"/>
    <property type="molecule type" value="Genomic_DNA"/>
</dbReference>
<evidence type="ECO:0000313" key="1">
    <source>
        <dbReference type="EMBL" id="CDT70448.1"/>
    </source>
</evidence>
<reference evidence="1" key="1">
    <citation type="submission" date="2014-07" db="EMBL/GenBank/DDBJ databases">
        <authorList>
            <person name="Monot Marc"/>
        </authorList>
    </citation>
    <scope>NUCLEOTIDE SEQUENCE</scope>
    <source>
        <strain evidence="1">7032989</strain>
    </source>
</reference>
<organism evidence="1">
    <name type="scientific">Clostridioides difficile</name>
    <name type="common">Peptoclostridium difficile</name>
    <dbReference type="NCBI Taxonomy" id="1496"/>
    <lineage>
        <taxon>Bacteria</taxon>
        <taxon>Bacillati</taxon>
        <taxon>Bacillota</taxon>
        <taxon>Clostridia</taxon>
        <taxon>Peptostreptococcales</taxon>
        <taxon>Peptostreptococcaceae</taxon>
        <taxon>Clostridioides</taxon>
    </lineage>
</organism>